<organism evidence="3 4">
    <name type="scientific">Desulfarculus baarsii (strain ATCC 33931 / DSM 2075 / LMG 7858 / VKM B-1802 / 2st14)</name>
    <dbReference type="NCBI Taxonomy" id="644282"/>
    <lineage>
        <taxon>Bacteria</taxon>
        <taxon>Pseudomonadati</taxon>
        <taxon>Thermodesulfobacteriota</taxon>
        <taxon>Desulfarculia</taxon>
        <taxon>Desulfarculales</taxon>
        <taxon>Desulfarculaceae</taxon>
        <taxon>Desulfarculus</taxon>
    </lineage>
</organism>
<dbReference type="CAZy" id="GT2">
    <property type="family name" value="Glycosyltransferase Family 2"/>
</dbReference>
<dbReference type="GO" id="GO:0005886">
    <property type="term" value="C:plasma membrane"/>
    <property type="evidence" value="ECO:0007669"/>
    <property type="project" value="TreeGrafter"/>
</dbReference>
<keyword evidence="1" id="KW-0472">Membrane</keyword>
<dbReference type="InterPro" id="IPR029044">
    <property type="entry name" value="Nucleotide-diphossugar_trans"/>
</dbReference>
<dbReference type="InterPro" id="IPR050256">
    <property type="entry name" value="Glycosyltransferase_2"/>
</dbReference>
<protein>
    <submittedName>
        <fullName evidence="3">Glycosyl transferase family 2</fullName>
    </submittedName>
</protein>
<gene>
    <name evidence="3" type="ordered locus">Deba_0355</name>
</gene>
<keyword evidence="1" id="KW-0812">Transmembrane</keyword>
<dbReference type="EMBL" id="CP002085">
    <property type="protein sequence ID" value="ADK83730.1"/>
    <property type="molecule type" value="Genomic_DNA"/>
</dbReference>
<dbReference type="eggNOG" id="COG0463">
    <property type="taxonomic scope" value="Bacteria"/>
</dbReference>
<dbReference type="PANTHER" id="PTHR48090:SF8">
    <property type="entry name" value="GLYCOSYLTRANSFERASE CSBB-RELATED"/>
    <property type="match status" value="1"/>
</dbReference>
<dbReference type="AlphaFoldDB" id="E1QDU4"/>
<feature type="transmembrane region" description="Helical" evidence="1">
    <location>
        <begin position="232"/>
        <end position="254"/>
    </location>
</feature>
<dbReference type="Gene3D" id="3.90.550.10">
    <property type="entry name" value="Spore Coat Polysaccharide Biosynthesis Protein SpsA, Chain A"/>
    <property type="match status" value="1"/>
</dbReference>
<feature type="domain" description="Glycosyltransferase 2-like" evidence="2">
    <location>
        <begin position="7"/>
        <end position="172"/>
    </location>
</feature>
<keyword evidence="1" id="KW-1133">Transmembrane helix</keyword>
<feature type="transmembrane region" description="Helical" evidence="1">
    <location>
        <begin position="266"/>
        <end position="291"/>
    </location>
</feature>
<dbReference type="SUPFAM" id="SSF53448">
    <property type="entry name" value="Nucleotide-diphospho-sugar transferases"/>
    <property type="match status" value="1"/>
</dbReference>
<dbReference type="CDD" id="cd04187">
    <property type="entry name" value="DPM1_like_bac"/>
    <property type="match status" value="1"/>
</dbReference>
<proteinExistence type="predicted"/>
<evidence type="ECO:0000313" key="4">
    <source>
        <dbReference type="Proteomes" id="UP000009047"/>
    </source>
</evidence>
<dbReference type="STRING" id="644282.Deba_0355"/>
<evidence type="ECO:0000256" key="1">
    <source>
        <dbReference type="SAM" id="Phobius"/>
    </source>
</evidence>
<keyword evidence="4" id="KW-1185">Reference proteome</keyword>
<dbReference type="GO" id="GO:0016740">
    <property type="term" value="F:transferase activity"/>
    <property type="evidence" value="ECO:0007669"/>
    <property type="project" value="UniProtKB-KW"/>
</dbReference>
<sequence>MVNITYSLVIPVYLNQSSIPRLLQALEEMHQRLDRELEVVFVVDGSPDQSYALLRDALPSLPYPAQLLGHSRNFGSFPAVRSGLLAARGRYFAVMAADLQEPPELILDFFRALKADECDVAIGTRNSRNDPPLSRLASSLFWGLYRRVIAPEMPEGGVDVFGCDRAFRDQLLQLEESRSSLIALIFWLGFRRKLVGYDRRERQEGKSSWTLRKRIDYMRDSIFAFSDLPIRLLMRLGVIGSALSLSLGAVIILAKLLGVIQVPGYAATMLAVLCLGALNLLGLGLVGTYAWRAYENSKQRPLAIVSMRMSNHPPREPEKG</sequence>
<dbReference type="Pfam" id="PF00535">
    <property type="entry name" value="Glycos_transf_2"/>
    <property type="match status" value="1"/>
</dbReference>
<dbReference type="KEGG" id="dbr:Deba_0355"/>
<dbReference type="PANTHER" id="PTHR48090">
    <property type="entry name" value="UNDECAPRENYL-PHOSPHATE 4-DEOXY-4-FORMAMIDO-L-ARABINOSE TRANSFERASE-RELATED"/>
    <property type="match status" value="1"/>
</dbReference>
<reference evidence="3 4" key="1">
    <citation type="journal article" date="2010" name="Stand. Genomic Sci.">
        <title>Complete genome sequence of Desulfarculus baarsii type strain (2st14).</title>
        <authorList>
            <person name="Sun H."/>
            <person name="Spring S."/>
            <person name="Lapidus A."/>
            <person name="Davenport K."/>
            <person name="Del Rio T.G."/>
            <person name="Tice H."/>
            <person name="Nolan M."/>
            <person name="Copeland A."/>
            <person name="Cheng J.F."/>
            <person name="Lucas S."/>
            <person name="Tapia R."/>
            <person name="Goodwin L."/>
            <person name="Pitluck S."/>
            <person name="Ivanova N."/>
            <person name="Pagani I."/>
            <person name="Mavromatis K."/>
            <person name="Ovchinnikova G."/>
            <person name="Pati A."/>
            <person name="Chen A."/>
            <person name="Palaniappan K."/>
            <person name="Hauser L."/>
            <person name="Chang Y.J."/>
            <person name="Jeffries C.D."/>
            <person name="Detter J.C."/>
            <person name="Han C."/>
            <person name="Rohde M."/>
            <person name="Brambilla E."/>
            <person name="Goker M."/>
            <person name="Woyke T."/>
            <person name="Bristow J."/>
            <person name="Eisen J.A."/>
            <person name="Markowitz V."/>
            <person name="Hugenholtz P."/>
            <person name="Kyrpides N.C."/>
            <person name="Klenk H.P."/>
            <person name="Land M."/>
        </authorList>
    </citation>
    <scope>NUCLEOTIDE SEQUENCE [LARGE SCALE GENOMIC DNA]</scope>
    <source>
        <strain evidence="4">ATCC 33931 / DSM 2075 / LMG 7858 / VKM B-1802 / 2st14</strain>
    </source>
</reference>
<evidence type="ECO:0000259" key="2">
    <source>
        <dbReference type="Pfam" id="PF00535"/>
    </source>
</evidence>
<accession>E1QDU4</accession>
<keyword evidence="3" id="KW-0808">Transferase</keyword>
<name>E1QDU4_DESB2</name>
<dbReference type="InterPro" id="IPR001173">
    <property type="entry name" value="Glyco_trans_2-like"/>
</dbReference>
<dbReference type="Proteomes" id="UP000009047">
    <property type="component" value="Chromosome"/>
</dbReference>
<dbReference type="HOGENOM" id="CLU_033536_0_1_7"/>
<evidence type="ECO:0000313" key="3">
    <source>
        <dbReference type="EMBL" id="ADK83730.1"/>
    </source>
</evidence>